<reference evidence="8 9" key="1">
    <citation type="submission" date="2016-07" db="EMBL/GenBank/DDBJ databases">
        <title>Pervasive Adenine N6-methylation of Active Genes in Fungi.</title>
        <authorList>
            <consortium name="DOE Joint Genome Institute"/>
            <person name="Mondo S.J."/>
            <person name="Dannebaum R.O."/>
            <person name="Kuo R.C."/>
            <person name="Labutti K."/>
            <person name="Haridas S."/>
            <person name="Kuo A."/>
            <person name="Salamov A."/>
            <person name="Ahrendt S.R."/>
            <person name="Lipzen A."/>
            <person name="Sullivan W."/>
            <person name="Andreopoulos W.B."/>
            <person name="Clum A."/>
            <person name="Lindquist E."/>
            <person name="Daum C."/>
            <person name="Ramamoorthy G.K."/>
            <person name="Gryganskyi A."/>
            <person name="Culley D."/>
            <person name="Magnuson J.K."/>
            <person name="James T.Y."/>
            <person name="O'Malley M.A."/>
            <person name="Stajich J.E."/>
            <person name="Spatafora J.W."/>
            <person name="Visel A."/>
            <person name="Grigoriev I.V."/>
        </authorList>
    </citation>
    <scope>NUCLEOTIDE SEQUENCE [LARGE SCALE GENOMIC DNA]</scope>
    <source>
        <strain evidence="8 9">NRRL 3116</strain>
    </source>
</reference>
<evidence type="ECO:0000313" key="8">
    <source>
        <dbReference type="EMBL" id="ORZ24972.1"/>
    </source>
</evidence>
<feature type="region of interest" description="Disordered" evidence="6">
    <location>
        <begin position="419"/>
        <end position="472"/>
    </location>
</feature>
<dbReference type="PROSITE" id="PS50811">
    <property type="entry name" value="WRKY"/>
    <property type="match status" value="1"/>
</dbReference>
<name>A0A1Y2GV61_9FUNG</name>
<evidence type="ECO:0000256" key="2">
    <source>
        <dbReference type="ARBA" id="ARBA00023015"/>
    </source>
</evidence>
<evidence type="ECO:0000256" key="3">
    <source>
        <dbReference type="ARBA" id="ARBA00023125"/>
    </source>
</evidence>
<keyword evidence="3" id="KW-0238">DNA-binding</keyword>
<keyword evidence="2" id="KW-0805">Transcription regulation</keyword>
<evidence type="ECO:0000256" key="4">
    <source>
        <dbReference type="ARBA" id="ARBA00023163"/>
    </source>
</evidence>
<dbReference type="GO" id="GO:0005634">
    <property type="term" value="C:nucleus"/>
    <property type="evidence" value="ECO:0007669"/>
    <property type="project" value="UniProtKB-SubCell"/>
</dbReference>
<evidence type="ECO:0000256" key="1">
    <source>
        <dbReference type="ARBA" id="ARBA00004123"/>
    </source>
</evidence>
<evidence type="ECO:0000256" key="5">
    <source>
        <dbReference type="ARBA" id="ARBA00023242"/>
    </source>
</evidence>
<feature type="compositionally biased region" description="Low complexity" evidence="6">
    <location>
        <begin position="458"/>
        <end position="472"/>
    </location>
</feature>
<proteinExistence type="predicted"/>
<dbReference type="InterPro" id="IPR003657">
    <property type="entry name" value="WRKY_dom"/>
</dbReference>
<comment type="caution">
    <text evidence="8">The sequence shown here is derived from an EMBL/GenBank/DDBJ whole genome shotgun (WGS) entry which is preliminary data.</text>
</comment>
<organism evidence="8 9">
    <name type="scientific">Lobosporangium transversale</name>
    <dbReference type="NCBI Taxonomy" id="64571"/>
    <lineage>
        <taxon>Eukaryota</taxon>
        <taxon>Fungi</taxon>
        <taxon>Fungi incertae sedis</taxon>
        <taxon>Mucoromycota</taxon>
        <taxon>Mortierellomycotina</taxon>
        <taxon>Mortierellomycetes</taxon>
        <taxon>Mortierellales</taxon>
        <taxon>Mortierellaceae</taxon>
        <taxon>Lobosporangium</taxon>
    </lineage>
</organism>
<protein>
    <recommendedName>
        <fullName evidence="7">WRKY domain-containing protein</fullName>
    </recommendedName>
</protein>
<dbReference type="Pfam" id="PF03106">
    <property type="entry name" value="WRKY"/>
    <property type="match status" value="1"/>
</dbReference>
<dbReference type="SUPFAM" id="SSF118290">
    <property type="entry name" value="WRKY DNA-binding domain"/>
    <property type="match status" value="1"/>
</dbReference>
<dbReference type="InParanoid" id="A0A1Y2GV61"/>
<evidence type="ECO:0000259" key="7">
    <source>
        <dbReference type="PROSITE" id="PS50811"/>
    </source>
</evidence>
<feature type="compositionally biased region" description="Gly residues" evidence="6">
    <location>
        <begin position="438"/>
        <end position="457"/>
    </location>
</feature>
<dbReference type="InterPro" id="IPR036576">
    <property type="entry name" value="WRKY_dom_sf"/>
</dbReference>
<feature type="compositionally biased region" description="Low complexity" evidence="6">
    <location>
        <begin position="103"/>
        <end position="143"/>
    </location>
</feature>
<dbReference type="AlphaFoldDB" id="A0A1Y2GV61"/>
<feature type="compositionally biased region" description="Low complexity" evidence="6">
    <location>
        <begin position="175"/>
        <end position="192"/>
    </location>
</feature>
<evidence type="ECO:0000256" key="6">
    <source>
        <dbReference type="SAM" id="MobiDB-lite"/>
    </source>
</evidence>
<dbReference type="EMBL" id="MCFF01000008">
    <property type="protein sequence ID" value="ORZ24972.1"/>
    <property type="molecule type" value="Genomic_DNA"/>
</dbReference>
<gene>
    <name evidence="8" type="ORF">BCR41DRAFT_393929</name>
</gene>
<dbReference type="GO" id="GO:0003700">
    <property type="term" value="F:DNA-binding transcription factor activity"/>
    <property type="evidence" value="ECO:0007669"/>
    <property type="project" value="InterPro"/>
</dbReference>
<dbReference type="RefSeq" id="XP_021883953.1">
    <property type="nucleotide sequence ID" value="XM_022028600.1"/>
</dbReference>
<feature type="domain" description="WRKY" evidence="7">
    <location>
        <begin position="842"/>
        <end position="907"/>
    </location>
</feature>
<dbReference type="GeneID" id="33570443"/>
<keyword evidence="5" id="KW-0539">Nucleus</keyword>
<dbReference type="SMART" id="SM00774">
    <property type="entry name" value="WRKY"/>
    <property type="match status" value="1"/>
</dbReference>
<feature type="compositionally biased region" description="Polar residues" evidence="6">
    <location>
        <begin position="193"/>
        <end position="202"/>
    </location>
</feature>
<feature type="compositionally biased region" description="Polar residues" evidence="6">
    <location>
        <begin position="144"/>
        <end position="159"/>
    </location>
</feature>
<feature type="region of interest" description="Disordered" evidence="6">
    <location>
        <begin position="570"/>
        <end position="618"/>
    </location>
</feature>
<feature type="region of interest" description="Disordered" evidence="6">
    <location>
        <begin position="648"/>
        <end position="735"/>
    </location>
</feature>
<dbReference type="OrthoDB" id="2362414at2759"/>
<feature type="compositionally biased region" description="Low complexity" evidence="6">
    <location>
        <begin position="781"/>
        <end position="813"/>
    </location>
</feature>
<accession>A0A1Y2GV61</accession>
<feature type="compositionally biased region" description="Low complexity" evidence="6">
    <location>
        <begin position="578"/>
        <end position="592"/>
    </location>
</feature>
<dbReference type="PANTHER" id="PTHR36911">
    <property type="entry name" value="LIM ZINC-BINDING DOMAIN-CONTAINING PROTEIN-RELATED"/>
    <property type="match status" value="1"/>
</dbReference>
<feature type="compositionally biased region" description="Acidic residues" evidence="6">
    <location>
        <begin position="711"/>
        <end position="723"/>
    </location>
</feature>
<keyword evidence="4" id="KW-0804">Transcription</keyword>
<feature type="region of interest" description="Disordered" evidence="6">
    <location>
        <begin position="175"/>
        <end position="223"/>
    </location>
</feature>
<feature type="region of interest" description="Disordered" evidence="6">
    <location>
        <begin position="763"/>
        <end position="835"/>
    </location>
</feature>
<feature type="compositionally biased region" description="Polar residues" evidence="6">
    <location>
        <begin position="672"/>
        <end position="692"/>
    </location>
</feature>
<feature type="compositionally biased region" description="Low complexity" evidence="6">
    <location>
        <begin position="15"/>
        <end position="81"/>
    </location>
</feature>
<evidence type="ECO:0000313" key="9">
    <source>
        <dbReference type="Proteomes" id="UP000193648"/>
    </source>
</evidence>
<dbReference type="Gene3D" id="2.20.25.80">
    <property type="entry name" value="WRKY domain"/>
    <property type="match status" value="1"/>
</dbReference>
<feature type="compositionally biased region" description="Gly residues" evidence="6">
    <location>
        <begin position="649"/>
        <end position="662"/>
    </location>
</feature>
<feature type="compositionally biased region" description="Polar residues" evidence="6">
    <location>
        <begin position="93"/>
        <end position="102"/>
    </location>
</feature>
<comment type="subcellular location">
    <subcellularLocation>
        <location evidence="1">Nucleus</location>
    </subcellularLocation>
</comment>
<keyword evidence="9" id="KW-1185">Reference proteome</keyword>
<dbReference type="GO" id="GO:0043565">
    <property type="term" value="F:sequence-specific DNA binding"/>
    <property type="evidence" value="ECO:0007669"/>
    <property type="project" value="InterPro"/>
</dbReference>
<sequence>MNSTQQYGYHPYPSPSQTQAQAQTPQQQQVLSPQQQQQVLSPQQQHQQQVLSPQQQQQQLPQNPSDASSQQQQLSPQQSPPSHHHSPELQHASHINNLIDRTNGNNNSTSNNNGNNANGNGANNSNNNTNGNNGSNNSNSNNSMEQQHPHSPSHSNDAQSPIDAEGELIVPGQVTNGQQQQQQAVSGVASSTMHSPTNSSHGGASGTGQSGHPNTLVPMPSPDIDATTAANTAANTNSSASRQMILQQYQQHQQHQNQFNNMAMSMANSTNGTGGGHHPGAINTMMSLQGPSAAYVLPSPQSAGANGQPPLPLPAIPPMSTDLDSILVKYSNQPELLKLIIESKKEEDRRWAEEARYRMMDLIMRGENRSLNNIPGYEGLGGMAGQMPGAMMSMTVKRFVEEGGYGHPSMFGGFTPSGPMGTAPGTVPVGTPQSTGPHAGGPGGAATGNTTGAGGSALNGMNSSSSAAMTGSTTSGIPTMYAQSQMPNPFGMGSMGGMSGITHGPQSMMSQTMSGNAPGFGQNIDASLARKRSVTFAGEVHHHMRSQSLSAMPTTSSMGTLGGMPVLGGMNSTDAFGQQQQFQQQQQQQQQQHHSQAMGFQSVHPYPFGQPQQSQMNFQHHAAASVHPFGGGNPYGHQTFVPQQHALGTGVGVGADTGGTGSSTGIHPNGNIRRTNSLSHISQTQTTITEQRLSAGRPRNESSASIRTMDNNDDSDDESDDDYDNHPLIGMASRPGSALSIHNNIGGNNETALAVDFSDMASVSGGSGGHHHHNGHHANDTSSGNNKSSSTTTTTTTTIKTHRSTSSTSSLAGIIGGGSNAGSDYKRKRKRREMQPVNKIVDSLEPHVDPYLWKNNGNTTQKKTGCKSIYYKCSNSTAGCTVNKTVTEKEGGGFVTKYRGEHLEDCIKLKKAQLAAQAAQVAQAAAQNGHHSFKKEQ</sequence>
<dbReference type="Proteomes" id="UP000193648">
    <property type="component" value="Unassembled WGS sequence"/>
</dbReference>
<feature type="region of interest" description="Disordered" evidence="6">
    <location>
        <begin position="1"/>
        <end position="161"/>
    </location>
</feature>